<keyword evidence="2" id="KW-1133">Transmembrane helix</keyword>
<feature type="transmembrane region" description="Helical" evidence="2">
    <location>
        <begin position="97"/>
        <end position="125"/>
    </location>
</feature>
<keyword evidence="2" id="KW-0812">Transmembrane</keyword>
<name>A0ABU0QD72_STRAH</name>
<feature type="transmembrane region" description="Helical" evidence="2">
    <location>
        <begin position="554"/>
        <end position="573"/>
    </location>
</feature>
<feature type="region of interest" description="Disordered" evidence="1">
    <location>
        <begin position="371"/>
        <end position="421"/>
    </location>
</feature>
<feature type="compositionally biased region" description="Basic residues" evidence="1">
    <location>
        <begin position="381"/>
        <end position="396"/>
    </location>
</feature>
<evidence type="ECO:0000256" key="2">
    <source>
        <dbReference type="SAM" id="Phobius"/>
    </source>
</evidence>
<feature type="transmembrane region" description="Helical" evidence="2">
    <location>
        <begin position="522"/>
        <end position="539"/>
    </location>
</feature>
<feature type="transmembrane region" description="Helical" evidence="2">
    <location>
        <begin position="224"/>
        <end position="241"/>
    </location>
</feature>
<feature type="transmembrane region" description="Helical" evidence="2">
    <location>
        <begin position="609"/>
        <end position="628"/>
    </location>
</feature>
<keyword evidence="4" id="KW-1185">Reference proteome</keyword>
<accession>A0ABU0QD72</accession>
<evidence type="ECO:0000256" key="1">
    <source>
        <dbReference type="SAM" id="MobiDB-lite"/>
    </source>
</evidence>
<proteinExistence type="predicted"/>
<gene>
    <name evidence="3" type="ORF">QFZ56_007562</name>
</gene>
<feature type="transmembrane region" description="Helical" evidence="2">
    <location>
        <begin position="131"/>
        <end position="151"/>
    </location>
</feature>
<dbReference type="EMBL" id="JAUSYA010000001">
    <property type="protein sequence ID" value="MDQ0688599.1"/>
    <property type="molecule type" value="Genomic_DNA"/>
</dbReference>
<feature type="transmembrane region" description="Helical" evidence="2">
    <location>
        <begin position="53"/>
        <end position="76"/>
    </location>
</feature>
<keyword evidence="2" id="KW-0472">Membrane</keyword>
<comment type="caution">
    <text evidence="3">The sequence shown here is derived from an EMBL/GenBank/DDBJ whole genome shotgun (WGS) entry which is preliminary data.</text>
</comment>
<feature type="transmembrane region" description="Helical" evidence="2">
    <location>
        <begin position="14"/>
        <end position="33"/>
    </location>
</feature>
<evidence type="ECO:0000313" key="4">
    <source>
        <dbReference type="Proteomes" id="UP001243364"/>
    </source>
</evidence>
<protein>
    <recommendedName>
        <fullName evidence="5">Integral membrane protein</fullName>
    </recommendedName>
</protein>
<reference evidence="3 4" key="1">
    <citation type="submission" date="2023-07" db="EMBL/GenBank/DDBJ databases">
        <title>Comparative genomics of wheat-associated soil bacteria to identify genetic determinants of phenazine resistance.</title>
        <authorList>
            <person name="Mouncey N."/>
        </authorList>
    </citation>
    <scope>NUCLEOTIDE SEQUENCE [LARGE SCALE GENOMIC DNA]</scope>
    <source>
        <strain evidence="3 4">W4I19-2</strain>
    </source>
</reference>
<feature type="transmembrane region" description="Helical" evidence="2">
    <location>
        <begin position="247"/>
        <end position="264"/>
    </location>
</feature>
<sequence>MNVRVLRTELKRSLAPWAGVVALVTASALLYLISEPWSETTTAWTGQWTSMALWTRTLLFYLWPLAIGLGALQGLRDHRSKISDLLTSTPRPTWHRAATLAGTTAFTLVAAFVSLILVGAVQVFAHARYTHLGWLPISLVGVLALVAATVLGMGAARALPSVLTPPALAMGTFVFTAVLARTETAAAPGATGAEPNRLVLLSPAVEKVPNALVTLSAPVHLGQTIWMLGVASTGFALLVAATPRTRLLALAPVLAGAALALLVLPADPRRMFVVDEAAARPVCDGSVCVSRAQQARLAGLAGPGKEALRLLHGALGGRAPETVRENTAMLPDGAKPQWSRTTVLFDFDDGMLAAAEGEEVTRALIAQGRRGGLGAGGSRAAARHRVGGVEPRRHRQGPTGVGGAHGTATGATARTHQRDARRRSLLRGRRVRGTQRRSVPVRWLTLYAHSRQVPASLATVLTSAAAVWALTRDGSAAPGGSQLPAVVLTAGAMALSTGLGGQDLDLDRSAAIRWAPRRAAHVLLGGAIVGAVLLTVQAVGQDLATTEFVARDCAGLAGLAALGAAVAGGRYAWAFPFTWLAFAFLAPPPATTVPVKVATWMLLPAGTPAATWTALCLAVVGTVLYALAGPEALALPPRRILRDRNVSAARAG</sequence>
<evidence type="ECO:0000313" key="3">
    <source>
        <dbReference type="EMBL" id="MDQ0688599.1"/>
    </source>
</evidence>
<evidence type="ECO:0008006" key="5">
    <source>
        <dbReference type="Google" id="ProtNLM"/>
    </source>
</evidence>
<organism evidence="3 4">
    <name type="scientific">Streptomyces achromogenes</name>
    <dbReference type="NCBI Taxonomy" id="67255"/>
    <lineage>
        <taxon>Bacteria</taxon>
        <taxon>Bacillati</taxon>
        <taxon>Actinomycetota</taxon>
        <taxon>Actinomycetes</taxon>
        <taxon>Kitasatosporales</taxon>
        <taxon>Streptomycetaceae</taxon>
        <taxon>Streptomyces</taxon>
    </lineage>
</organism>
<dbReference type="Proteomes" id="UP001243364">
    <property type="component" value="Unassembled WGS sequence"/>
</dbReference>